<evidence type="ECO:0000313" key="3">
    <source>
        <dbReference type="Proteomes" id="UP001320209"/>
    </source>
</evidence>
<keyword evidence="1" id="KW-0812">Transmembrane</keyword>
<keyword evidence="1" id="KW-1133">Transmembrane helix</keyword>
<gene>
    <name evidence="2" type="ORF">HYD_6220</name>
</gene>
<proteinExistence type="predicted"/>
<keyword evidence="1" id="KW-0472">Membrane</keyword>
<dbReference type="Proteomes" id="UP001320209">
    <property type="component" value="Chromosome"/>
</dbReference>
<evidence type="ECO:0000256" key="1">
    <source>
        <dbReference type="SAM" id="Phobius"/>
    </source>
</evidence>
<reference evidence="2" key="1">
    <citation type="submission" date="2021-10" db="EMBL/GenBank/DDBJ databases">
        <title>Genome Sequence of The Candidatus Hydrogeosomobacter endosymbioticus, an Intracellular Bacterial Symbiont of the Anaerobic Ciliate GW7.</title>
        <authorList>
            <person name="Shiohama Y."/>
            <person name="Shinzato N."/>
        </authorList>
    </citation>
    <scope>NUCLEOTIDE SEQUENCE [LARGE SCALE GENOMIC DNA]</scope>
    <source>
        <strain evidence="2">200920</strain>
    </source>
</reference>
<protein>
    <submittedName>
        <fullName evidence="2">Uncharacterized protein</fullName>
    </submittedName>
</protein>
<name>A0ABM7V9P0_9PROT</name>
<dbReference type="EMBL" id="AP025225">
    <property type="protein sequence ID" value="BDB96489.1"/>
    <property type="molecule type" value="Genomic_DNA"/>
</dbReference>
<sequence>MCVSLFSAFLSAFGTAGALSRVMVYSMSALILSVIVFLFDYTHGFSKKNSSALLFVLFSGSIIGSFMYNFHTLNNRKECFYSGSESRYSPYLKYIKIEKKQRDTIDSLILKLNEFGFDKKKDRIFSSYIPGIVAASGARSFGTPFQLYLPNSLHCHDVFTCAFLDLESKKNIRHVYLLLSNEQKVGDKAWTHLFMMIRDCGKRKTSIVGEGPIDVMSESGAMLTLAGPYEFNKNFVPNQEITFHIEHNLERENR</sequence>
<keyword evidence="3" id="KW-1185">Reference proteome</keyword>
<organism evidence="2 3">
    <name type="scientific">Candidatus Hydrogenosomobacter endosymbioticus</name>
    <dbReference type="NCBI Taxonomy" id="2558174"/>
    <lineage>
        <taxon>Bacteria</taxon>
        <taxon>Pseudomonadati</taxon>
        <taxon>Pseudomonadota</taxon>
        <taxon>Alphaproteobacteria</taxon>
        <taxon>Holosporales</taxon>
        <taxon>Holosporaceae</taxon>
        <taxon>Candidatus Hydrogenosomobacter</taxon>
    </lineage>
</organism>
<evidence type="ECO:0000313" key="2">
    <source>
        <dbReference type="EMBL" id="BDB96489.1"/>
    </source>
</evidence>
<feature type="transmembrane region" description="Helical" evidence="1">
    <location>
        <begin position="53"/>
        <end position="70"/>
    </location>
</feature>
<accession>A0ABM7V9P0</accession>
<feature type="transmembrane region" description="Helical" evidence="1">
    <location>
        <begin position="24"/>
        <end position="41"/>
    </location>
</feature>